<accession>A0A392R707</accession>
<evidence type="ECO:0000313" key="1">
    <source>
        <dbReference type="EMBL" id="MCI31570.1"/>
    </source>
</evidence>
<protein>
    <submittedName>
        <fullName evidence="1">Sulfate transporter</fullName>
    </submittedName>
</protein>
<proteinExistence type="predicted"/>
<sequence>KERALDVEGEGVRVREVVVRLGAAKEKKGEEGEGGMVKKKTETVKNKLSGVGKTIGEKVHDDGGCSNMGDPCKKIVCKYRSNVNDVNWARQGVVATVKNGEVISVVQARIADAEFQNFHIIPLGADKVFIHSLSAEDVMINFNVARQFFDHFFS</sequence>
<dbReference type="Proteomes" id="UP000265520">
    <property type="component" value="Unassembled WGS sequence"/>
</dbReference>
<comment type="caution">
    <text evidence="1">The sequence shown here is derived from an EMBL/GenBank/DDBJ whole genome shotgun (WGS) entry which is preliminary data.</text>
</comment>
<dbReference type="AlphaFoldDB" id="A0A392R707"/>
<evidence type="ECO:0000313" key="2">
    <source>
        <dbReference type="Proteomes" id="UP000265520"/>
    </source>
</evidence>
<name>A0A392R707_9FABA</name>
<feature type="non-terminal residue" evidence="1">
    <location>
        <position position="154"/>
    </location>
</feature>
<dbReference type="EMBL" id="LXQA010188193">
    <property type="protein sequence ID" value="MCI31570.1"/>
    <property type="molecule type" value="Genomic_DNA"/>
</dbReference>
<reference evidence="1 2" key="1">
    <citation type="journal article" date="2018" name="Front. Plant Sci.">
        <title>Red Clover (Trifolium pratense) and Zigzag Clover (T. medium) - A Picture of Genomic Similarities and Differences.</title>
        <authorList>
            <person name="Dluhosova J."/>
            <person name="Istvanek J."/>
            <person name="Nedelnik J."/>
            <person name="Repkova J."/>
        </authorList>
    </citation>
    <scope>NUCLEOTIDE SEQUENCE [LARGE SCALE GENOMIC DNA]</scope>
    <source>
        <strain evidence="2">cv. 10/8</strain>
        <tissue evidence="1">Leaf</tissue>
    </source>
</reference>
<organism evidence="1 2">
    <name type="scientific">Trifolium medium</name>
    <dbReference type="NCBI Taxonomy" id="97028"/>
    <lineage>
        <taxon>Eukaryota</taxon>
        <taxon>Viridiplantae</taxon>
        <taxon>Streptophyta</taxon>
        <taxon>Embryophyta</taxon>
        <taxon>Tracheophyta</taxon>
        <taxon>Spermatophyta</taxon>
        <taxon>Magnoliopsida</taxon>
        <taxon>eudicotyledons</taxon>
        <taxon>Gunneridae</taxon>
        <taxon>Pentapetalae</taxon>
        <taxon>rosids</taxon>
        <taxon>fabids</taxon>
        <taxon>Fabales</taxon>
        <taxon>Fabaceae</taxon>
        <taxon>Papilionoideae</taxon>
        <taxon>50 kb inversion clade</taxon>
        <taxon>NPAAA clade</taxon>
        <taxon>Hologalegina</taxon>
        <taxon>IRL clade</taxon>
        <taxon>Trifolieae</taxon>
        <taxon>Trifolium</taxon>
    </lineage>
</organism>
<feature type="non-terminal residue" evidence="1">
    <location>
        <position position="1"/>
    </location>
</feature>
<keyword evidence="2" id="KW-1185">Reference proteome</keyword>